<reference evidence="2" key="1">
    <citation type="journal article" date="2015" name="Microbiology">
        <title>Genome of Methanoregula boonei 6A8 reveals adaptations to oligotrophic peatland environments.</title>
        <authorList>
            <person name="Braeuer S."/>
            <person name="Cadillo-Quiroz H."/>
            <person name="Kyrpides N."/>
            <person name="Woyke T."/>
            <person name="Goodwin L."/>
            <person name="Detter C."/>
            <person name="Podell S."/>
            <person name="Yavitt J.B."/>
            <person name="Zinder S.H."/>
        </authorList>
    </citation>
    <scope>NUCLEOTIDE SEQUENCE [LARGE SCALE GENOMIC DNA]</scope>
    <source>
        <strain evidence="2">DSM 21154 / JCM 14090 / 6A8</strain>
    </source>
</reference>
<dbReference type="HOGENOM" id="CLU_069318_2_0_2"/>
<dbReference type="Gene3D" id="3.40.630.40">
    <property type="entry name" value="Zn-dependent exopeptidases"/>
    <property type="match status" value="1"/>
</dbReference>
<keyword evidence="2" id="KW-1185">Reference proteome</keyword>
<dbReference type="SUPFAM" id="SSF53187">
    <property type="entry name" value="Zn-dependent exopeptidases"/>
    <property type="match status" value="1"/>
</dbReference>
<dbReference type="eggNOG" id="arCOG08266">
    <property type="taxonomic scope" value="Archaea"/>
</dbReference>
<dbReference type="AlphaFoldDB" id="A7I5Z6"/>
<dbReference type="OrthoDB" id="117578at2157"/>
<organism evidence="1 2">
    <name type="scientific">Methanoregula boonei (strain DSM 21154 / JCM 14090 / 6A8)</name>
    <dbReference type="NCBI Taxonomy" id="456442"/>
    <lineage>
        <taxon>Archaea</taxon>
        <taxon>Methanobacteriati</taxon>
        <taxon>Methanobacteriota</taxon>
        <taxon>Stenosarchaea group</taxon>
        <taxon>Methanomicrobia</taxon>
        <taxon>Methanomicrobiales</taxon>
        <taxon>Methanoregulaceae</taxon>
        <taxon>Methanoregula</taxon>
    </lineage>
</organism>
<dbReference type="Pfam" id="PF05013">
    <property type="entry name" value="FGase"/>
    <property type="match status" value="1"/>
</dbReference>
<dbReference type="Proteomes" id="UP000002408">
    <property type="component" value="Chromosome"/>
</dbReference>
<dbReference type="RefSeq" id="WP_012106178.1">
    <property type="nucleotide sequence ID" value="NC_009712.1"/>
</dbReference>
<proteinExistence type="predicted"/>
<keyword evidence="1" id="KW-0378">Hydrolase</keyword>
<dbReference type="GeneID" id="5411461"/>
<evidence type="ECO:0000313" key="1">
    <source>
        <dbReference type="EMBL" id="ABS55157.1"/>
    </source>
</evidence>
<dbReference type="GO" id="GO:0016787">
    <property type="term" value="F:hydrolase activity"/>
    <property type="evidence" value="ECO:0007669"/>
    <property type="project" value="UniProtKB-KW"/>
</dbReference>
<dbReference type="InterPro" id="IPR007709">
    <property type="entry name" value="N-FG_amidohydro"/>
</dbReference>
<protein>
    <submittedName>
        <fullName evidence="1">N-formylglutamate amidohydrolase</fullName>
    </submittedName>
</protein>
<sequence length="279" mass="31731">MKYPFLISIPHGGTEIPKEVAGRFALTDQELLWYCDPETRILFDFGRSVECTIDTPVSRMVVDLNRPPLPLPPKDPDGIIKVRTIDGKQVYLPGQIPDLNLIHQMMLKWYFPYHQRIDELIDRHPVRISFDCHSMLPYGSAEQADAGRDRPLICLGNYGDGQGRARPGGITTCPAAWIRSLADEFEREFPGPGNVAINTPFSGGFISNAHYWRKGIPWIQIEVNRALYESESIHSSRLSVTKSQIPELQDRIREILARFWEGISDSDLAEKNRRTGDFP</sequence>
<evidence type="ECO:0000313" key="2">
    <source>
        <dbReference type="Proteomes" id="UP000002408"/>
    </source>
</evidence>
<name>A7I5Z6_METB6</name>
<dbReference type="STRING" id="456442.Mboo_0639"/>
<dbReference type="KEGG" id="mbn:Mboo_0639"/>
<dbReference type="EMBL" id="CP000780">
    <property type="protein sequence ID" value="ABS55157.1"/>
    <property type="molecule type" value="Genomic_DNA"/>
</dbReference>
<gene>
    <name evidence="1" type="ordered locus">Mboo_0639</name>
</gene>
<accession>A7I5Z6</accession>